<dbReference type="EMBL" id="JAAIUW010000004">
    <property type="protein sequence ID" value="KAF7835720.1"/>
    <property type="molecule type" value="Genomic_DNA"/>
</dbReference>
<feature type="compositionally biased region" description="Basic and acidic residues" evidence="1">
    <location>
        <begin position="1"/>
        <end position="24"/>
    </location>
</feature>
<evidence type="ECO:0000313" key="3">
    <source>
        <dbReference type="Proteomes" id="UP000634136"/>
    </source>
</evidence>
<evidence type="ECO:0000313" key="2">
    <source>
        <dbReference type="EMBL" id="KAF7835720.1"/>
    </source>
</evidence>
<keyword evidence="3" id="KW-1185">Reference proteome</keyword>
<protein>
    <submittedName>
        <fullName evidence="2">Uncharacterized protein</fullName>
    </submittedName>
</protein>
<sequence>MKRDINEDKEESNSTKPDRIRHQDSINAGKITKTIEDLISRLIHTHQPADKAMDLIRGGPEPYHPADGYVSAG</sequence>
<proteinExistence type="predicted"/>
<accession>A0A834X116</accession>
<feature type="region of interest" description="Disordered" evidence="1">
    <location>
        <begin position="53"/>
        <end position="73"/>
    </location>
</feature>
<comment type="caution">
    <text evidence="2">The sequence shown here is derived from an EMBL/GenBank/DDBJ whole genome shotgun (WGS) entry which is preliminary data.</text>
</comment>
<dbReference type="Proteomes" id="UP000634136">
    <property type="component" value="Unassembled WGS sequence"/>
</dbReference>
<name>A0A834X116_9FABA</name>
<feature type="region of interest" description="Disordered" evidence="1">
    <location>
        <begin position="1"/>
        <end position="27"/>
    </location>
</feature>
<organism evidence="2 3">
    <name type="scientific">Senna tora</name>
    <dbReference type="NCBI Taxonomy" id="362788"/>
    <lineage>
        <taxon>Eukaryota</taxon>
        <taxon>Viridiplantae</taxon>
        <taxon>Streptophyta</taxon>
        <taxon>Embryophyta</taxon>
        <taxon>Tracheophyta</taxon>
        <taxon>Spermatophyta</taxon>
        <taxon>Magnoliopsida</taxon>
        <taxon>eudicotyledons</taxon>
        <taxon>Gunneridae</taxon>
        <taxon>Pentapetalae</taxon>
        <taxon>rosids</taxon>
        <taxon>fabids</taxon>
        <taxon>Fabales</taxon>
        <taxon>Fabaceae</taxon>
        <taxon>Caesalpinioideae</taxon>
        <taxon>Cassia clade</taxon>
        <taxon>Senna</taxon>
    </lineage>
</organism>
<dbReference type="AlphaFoldDB" id="A0A834X116"/>
<reference evidence="2" key="1">
    <citation type="submission" date="2020-09" db="EMBL/GenBank/DDBJ databases">
        <title>Genome-Enabled Discovery of Anthraquinone Biosynthesis in Senna tora.</title>
        <authorList>
            <person name="Kang S.-H."/>
            <person name="Pandey R.P."/>
            <person name="Lee C.-M."/>
            <person name="Sim J.-S."/>
            <person name="Jeong J.-T."/>
            <person name="Choi B.-S."/>
            <person name="Jung M."/>
            <person name="Ginzburg D."/>
            <person name="Zhao K."/>
            <person name="Won S.Y."/>
            <person name="Oh T.-J."/>
            <person name="Yu Y."/>
            <person name="Kim N.-H."/>
            <person name="Lee O.R."/>
            <person name="Lee T.-H."/>
            <person name="Bashyal P."/>
            <person name="Kim T.-S."/>
            <person name="Lee W.-H."/>
            <person name="Kawkins C."/>
            <person name="Kim C.-K."/>
            <person name="Kim J.S."/>
            <person name="Ahn B.O."/>
            <person name="Rhee S.Y."/>
            <person name="Sohng J.K."/>
        </authorList>
    </citation>
    <scope>NUCLEOTIDE SEQUENCE</scope>
    <source>
        <tissue evidence="2">Leaf</tissue>
    </source>
</reference>
<gene>
    <name evidence="2" type="ORF">G2W53_010579</name>
</gene>
<evidence type="ECO:0000256" key="1">
    <source>
        <dbReference type="SAM" id="MobiDB-lite"/>
    </source>
</evidence>